<name>A0A179GGT3_PURLI</name>
<protein>
    <submittedName>
        <fullName evidence="3">Uncharacterized protein</fullName>
    </submittedName>
</protein>
<gene>
    <name evidence="3" type="ORF">VFPBJ_07528</name>
</gene>
<feature type="chain" id="PRO_5008102641" evidence="2">
    <location>
        <begin position="24"/>
        <end position="273"/>
    </location>
</feature>
<feature type="region of interest" description="Disordered" evidence="1">
    <location>
        <begin position="176"/>
        <end position="225"/>
    </location>
</feature>
<feature type="compositionally biased region" description="Low complexity" evidence="1">
    <location>
        <begin position="187"/>
        <end position="197"/>
    </location>
</feature>
<feature type="signal peptide" evidence="2">
    <location>
        <begin position="1"/>
        <end position="23"/>
    </location>
</feature>
<dbReference type="Proteomes" id="UP000078240">
    <property type="component" value="Unassembled WGS sequence"/>
</dbReference>
<keyword evidence="2" id="KW-0732">Signal</keyword>
<evidence type="ECO:0000256" key="1">
    <source>
        <dbReference type="SAM" id="MobiDB-lite"/>
    </source>
</evidence>
<accession>A0A179GGT3</accession>
<organism evidence="3 4">
    <name type="scientific">Purpureocillium lilacinum</name>
    <name type="common">Paecilomyces lilacinus</name>
    <dbReference type="NCBI Taxonomy" id="33203"/>
    <lineage>
        <taxon>Eukaryota</taxon>
        <taxon>Fungi</taxon>
        <taxon>Dikarya</taxon>
        <taxon>Ascomycota</taxon>
        <taxon>Pezizomycotina</taxon>
        <taxon>Sordariomycetes</taxon>
        <taxon>Hypocreomycetidae</taxon>
        <taxon>Hypocreales</taxon>
        <taxon>Ophiocordycipitaceae</taxon>
        <taxon>Purpureocillium</taxon>
    </lineage>
</organism>
<evidence type="ECO:0000256" key="2">
    <source>
        <dbReference type="SAM" id="SignalP"/>
    </source>
</evidence>
<proteinExistence type="predicted"/>
<dbReference type="AlphaFoldDB" id="A0A179GGT3"/>
<evidence type="ECO:0000313" key="3">
    <source>
        <dbReference type="EMBL" id="OAQ77056.1"/>
    </source>
</evidence>
<evidence type="ECO:0000313" key="4">
    <source>
        <dbReference type="Proteomes" id="UP000078240"/>
    </source>
</evidence>
<sequence length="273" mass="28117">MGARRLNFVALVAVMVMASVAVANTAAGAGAAVLFLAEEGQARSISRPPGLRTVELAASDNPLLLGMSFDCILSDASSAKCAPVTRGGGPDLVHFLERAFVFASFYGEEEKHEARLAPATMKAGPEQPVARTAATATTSLSHGRRRTAALVLETAGRRLAPGTIVGFSADRLVLDDDTRLERPAPTPTAQAAGPSSSMFAAEHGAKRRKIPTEDDDDNDADADHGRTTSLVLSAPLADWPGGGAKQSPHGSAMALLLGRVFGLAAAPSVGVVL</sequence>
<feature type="region of interest" description="Disordered" evidence="1">
    <location>
        <begin position="118"/>
        <end position="142"/>
    </location>
</feature>
<dbReference type="EMBL" id="LSBH01000006">
    <property type="protein sequence ID" value="OAQ77056.1"/>
    <property type="molecule type" value="Genomic_DNA"/>
</dbReference>
<reference evidence="3 4" key="1">
    <citation type="submission" date="2016-01" db="EMBL/GenBank/DDBJ databases">
        <title>Biosynthesis of antibiotic leucinostatins and their inhibition on Phytophthora in bio-control Purpureocillium lilacinum.</title>
        <authorList>
            <person name="Wang G."/>
            <person name="Liu Z."/>
            <person name="Lin R."/>
            <person name="Li E."/>
            <person name="Mao Z."/>
            <person name="Ling J."/>
            <person name="Yin W."/>
            <person name="Xie B."/>
        </authorList>
    </citation>
    <scope>NUCLEOTIDE SEQUENCE [LARGE SCALE GENOMIC DNA]</scope>
    <source>
        <strain evidence="3">PLBJ-1</strain>
    </source>
</reference>
<comment type="caution">
    <text evidence="3">The sequence shown here is derived from an EMBL/GenBank/DDBJ whole genome shotgun (WGS) entry which is preliminary data.</text>
</comment>